<dbReference type="Pfam" id="PF01370">
    <property type="entry name" value="Epimerase"/>
    <property type="match status" value="1"/>
</dbReference>
<evidence type="ECO:0000259" key="1">
    <source>
        <dbReference type="Pfam" id="PF01370"/>
    </source>
</evidence>
<dbReference type="HOGENOM" id="CLU_007383_12_3_5"/>
<proteinExistence type="predicted"/>
<dbReference type="GO" id="GO:0004029">
    <property type="term" value="F:aldehyde dehydrogenase (NAD+) activity"/>
    <property type="evidence" value="ECO:0007669"/>
    <property type="project" value="TreeGrafter"/>
</dbReference>
<sequence length="296" mass="31087">MRVFVTGATGWVGSAVVNELIANGHQVLGLTRSEKGANELAAAGAKVHRGALDDLESLRSGASEADAVIHTAFNHDFSNFAQNCAMDQRAIEALGAALEGSDRPLLVSSGIGFAPGRIGTEQDPPFPTTDTYPRASEGTAATLAARGLRASTVRLPPSVHGHGDHGFVPILVETARRTGVAAYVGDGGNRWPGVHRLDAARVYRLALERGAEGGPFLAVAEQGVPMRDIAEVIGRRLNVPVVSLSVEEAAEHFGWFAMFAGFDVPTSSAHTRALIGWEPEQPGLIADIDHPAYFGG</sequence>
<dbReference type="Gene3D" id="3.40.50.720">
    <property type="entry name" value="NAD(P)-binding Rossmann-like Domain"/>
    <property type="match status" value="1"/>
</dbReference>
<organism evidence="2 3">
    <name type="scientific">Rhizobium leguminosarum bv. trifolii WSM2297</name>
    <dbReference type="NCBI Taxonomy" id="754762"/>
    <lineage>
        <taxon>Bacteria</taxon>
        <taxon>Pseudomonadati</taxon>
        <taxon>Pseudomonadota</taxon>
        <taxon>Alphaproteobacteria</taxon>
        <taxon>Hyphomicrobiales</taxon>
        <taxon>Rhizobiaceae</taxon>
        <taxon>Rhizobium/Agrobacterium group</taxon>
        <taxon>Rhizobium</taxon>
    </lineage>
</organism>
<evidence type="ECO:0000313" key="2">
    <source>
        <dbReference type="EMBL" id="EJC79836.1"/>
    </source>
</evidence>
<gene>
    <name evidence="2" type="ORF">Rleg4DRAFT_1438</name>
</gene>
<dbReference type="InterPro" id="IPR051783">
    <property type="entry name" value="NAD(P)-dependent_oxidoreduct"/>
</dbReference>
<dbReference type="PANTHER" id="PTHR48079">
    <property type="entry name" value="PROTEIN YEEZ"/>
    <property type="match status" value="1"/>
</dbReference>
<dbReference type="EMBL" id="JH719395">
    <property type="protein sequence ID" value="EJC79836.1"/>
    <property type="molecule type" value="Genomic_DNA"/>
</dbReference>
<accession>J0W298</accession>
<dbReference type="InterPro" id="IPR001509">
    <property type="entry name" value="Epimerase_deHydtase"/>
</dbReference>
<dbReference type="OrthoDB" id="9787292at2"/>
<dbReference type="PANTHER" id="PTHR48079:SF6">
    <property type="entry name" value="NAD(P)-BINDING DOMAIN-CONTAINING PROTEIN-RELATED"/>
    <property type="match status" value="1"/>
</dbReference>
<dbReference type="AlphaFoldDB" id="J0W298"/>
<evidence type="ECO:0000313" key="3">
    <source>
        <dbReference type="Proteomes" id="UP000005732"/>
    </source>
</evidence>
<name>J0W298_RHILT</name>
<feature type="domain" description="NAD-dependent epimerase/dehydratase" evidence="1">
    <location>
        <begin position="3"/>
        <end position="213"/>
    </location>
</feature>
<protein>
    <submittedName>
        <fullName evidence="2">Nucleoside-diphosphate-sugar epimerase</fullName>
    </submittedName>
</protein>
<dbReference type="GO" id="GO:0005737">
    <property type="term" value="C:cytoplasm"/>
    <property type="evidence" value="ECO:0007669"/>
    <property type="project" value="TreeGrafter"/>
</dbReference>
<dbReference type="CDD" id="cd05262">
    <property type="entry name" value="SDR_a7"/>
    <property type="match status" value="1"/>
</dbReference>
<dbReference type="RefSeq" id="WP_003580121.1">
    <property type="nucleotide sequence ID" value="NZ_JH719395.1"/>
</dbReference>
<reference evidence="2 3" key="1">
    <citation type="submission" date="2012-02" db="EMBL/GenBank/DDBJ databases">
        <title>Improved High-Quality Draft Sequence of Rhizobium leguminosarum bv. trifolii WSM2297.</title>
        <authorList>
            <consortium name="US DOE Joint Genome Institute"/>
            <person name="Lucas S."/>
            <person name="Han J."/>
            <person name="Lapidus A."/>
            <person name="Cheng J.-F."/>
            <person name="Goodwin L."/>
            <person name="Pitluck S."/>
            <person name="Peters L."/>
            <person name="Ovchinnikova G."/>
            <person name="Zhang X."/>
            <person name="Detter J.C."/>
            <person name="Han C."/>
            <person name="Tapia R."/>
            <person name="Land M."/>
            <person name="Hauser L."/>
            <person name="Kyrpides N."/>
            <person name="Ivanova N."/>
            <person name="Pagani I."/>
            <person name="Brau L."/>
            <person name="Yates R."/>
            <person name="O'Hara G."/>
            <person name="Rui T."/>
            <person name="Howieson J."/>
            <person name="Reeve W."/>
            <person name="Woyke T."/>
        </authorList>
    </citation>
    <scope>NUCLEOTIDE SEQUENCE [LARGE SCALE GENOMIC DNA]</scope>
    <source>
        <strain evidence="2 3">WSM2297</strain>
    </source>
</reference>
<dbReference type="SUPFAM" id="SSF51735">
    <property type="entry name" value="NAD(P)-binding Rossmann-fold domains"/>
    <property type="match status" value="1"/>
</dbReference>
<dbReference type="InterPro" id="IPR036291">
    <property type="entry name" value="NAD(P)-bd_dom_sf"/>
</dbReference>
<dbReference type="Proteomes" id="UP000005732">
    <property type="component" value="Unassembled WGS sequence"/>
</dbReference>